<evidence type="ECO:0000313" key="2">
    <source>
        <dbReference type="EMBL" id="RHC45565.1"/>
    </source>
</evidence>
<organism evidence="2 3">
    <name type="scientific">Enterocloster bolteae</name>
    <dbReference type="NCBI Taxonomy" id="208479"/>
    <lineage>
        <taxon>Bacteria</taxon>
        <taxon>Bacillati</taxon>
        <taxon>Bacillota</taxon>
        <taxon>Clostridia</taxon>
        <taxon>Lachnospirales</taxon>
        <taxon>Lachnospiraceae</taxon>
        <taxon>Enterocloster</taxon>
    </lineage>
</organism>
<dbReference type="EMBL" id="QSHZ01000073">
    <property type="protein sequence ID" value="RHC45565.1"/>
    <property type="molecule type" value="Genomic_DNA"/>
</dbReference>
<gene>
    <name evidence="2" type="ORF">DW839_32245</name>
</gene>
<protein>
    <recommendedName>
        <fullName evidence="4">Siphovirus Gp157 family protein</fullName>
    </recommendedName>
</protein>
<dbReference type="AlphaFoldDB" id="A0A414AEC2"/>
<dbReference type="Proteomes" id="UP000283975">
    <property type="component" value="Unassembled WGS sequence"/>
</dbReference>
<comment type="caution">
    <text evidence="2">The sequence shown here is derived from an EMBL/GenBank/DDBJ whole genome shotgun (WGS) entry which is preliminary data.</text>
</comment>
<evidence type="ECO:0008006" key="4">
    <source>
        <dbReference type="Google" id="ProtNLM"/>
    </source>
</evidence>
<dbReference type="InterPro" id="IPR008840">
    <property type="entry name" value="Sipho_Gp157"/>
</dbReference>
<accession>A0A414AEC2</accession>
<name>A0A414AEC2_9FIRM</name>
<proteinExistence type="predicted"/>
<evidence type="ECO:0000256" key="1">
    <source>
        <dbReference type="SAM" id="Coils"/>
    </source>
</evidence>
<sequence>MNLYEIDTEILGCVDMETGEIIDDGRLDRLQMEKEKKIENIACWYKNLKAEEGAIDSEIKNLNARKVAAGNQAERLKEYLSGYLDGEKFKTARISISYRKSESVVIEDTSNIPTEYLVTKEPEPSKTKIKEAIKGGLTVPGAHIEQKQNIQIK</sequence>
<evidence type="ECO:0000313" key="3">
    <source>
        <dbReference type="Proteomes" id="UP000283975"/>
    </source>
</evidence>
<keyword evidence="1" id="KW-0175">Coiled coil</keyword>
<dbReference type="Pfam" id="PF05565">
    <property type="entry name" value="Sipho_Gp157"/>
    <property type="match status" value="1"/>
</dbReference>
<feature type="coiled-coil region" evidence="1">
    <location>
        <begin position="45"/>
        <end position="79"/>
    </location>
</feature>
<reference evidence="2 3" key="1">
    <citation type="submission" date="2018-08" db="EMBL/GenBank/DDBJ databases">
        <title>A genome reference for cultivated species of the human gut microbiota.</title>
        <authorList>
            <person name="Zou Y."/>
            <person name="Xue W."/>
            <person name="Luo G."/>
        </authorList>
    </citation>
    <scope>NUCLEOTIDE SEQUENCE [LARGE SCALE GENOMIC DNA]</scope>
    <source>
        <strain evidence="2 3">AM35-14</strain>
    </source>
</reference>